<protein>
    <submittedName>
        <fullName evidence="3">Cyclic nucleotide-binding domain-containing protein</fullName>
    </submittedName>
</protein>
<dbReference type="Gene3D" id="2.60.120.10">
    <property type="entry name" value="Jelly Rolls"/>
    <property type="match status" value="1"/>
</dbReference>
<comment type="caution">
    <text evidence="3">The sequence shown here is derived from an EMBL/GenBank/DDBJ whole genome shotgun (WGS) entry which is preliminary data.</text>
</comment>
<evidence type="ECO:0000313" key="4">
    <source>
        <dbReference type="Proteomes" id="UP000541185"/>
    </source>
</evidence>
<dbReference type="CDD" id="cd00038">
    <property type="entry name" value="CAP_ED"/>
    <property type="match status" value="1"/>
</dbReference>
<dbReference type="PANTHER" id="PTHR24567">
    <property type="entry name" value="CRP FAMILY TRANSCRIPTIONAL REGULATORY PROTEIN"/>
    <property type="match status" value="1"/>
</dbReference>
<dbReference type="InterPro" id="IPR050397">
    <property type="entry name" value="Env_Response_Regulators"/>
</dbReference>
<feature type="transmembrane region" description="Helical" evidence="1">
    <location>
        <begin position="22"/>
        <end position="44"/>
    </location>
</feature>
<name>A0A848HD18_9BURK</name>
<keyword evidence="1" id="KW-0812">Transmembrane</keyword>
<dbReference type="GO" id="GO:0005829">
    <property type="term" value="C:cytosol"/>
    <property type="evidence" value="ECO:0007669"/>
    <property type="project" value="TreeGrafter"/>
</dbReference>
<organism evidence="3 4">
    <name type="scientific">Ramlibacter agri</name>
    <dbReference type="NCBI Taxonomy" id="2728837"/>
    <lineage>
        <taxon>Bacteria</taxon>
        <taxon>Pseudomonadati</taxon>
        <taxon>Pseudomonadota</taxon>
        <taxon>Betaproteobacteria</taxon>
        <taxon>Burkholderiales</taxon>
        <taxon>Comamonadaceae</taxon>
        <taxon>Ramlibacter</taxon>
    </lineage>
</organism>
<dbReference type="RefSeq" id="WP_169419487.1">
    <property type="nucleotide sequence ID" value="NZ_JABBFX010000001.1"/>
</dbReference>
<evidence type="ECO:0000313" key="3">
    <source>
        <dbReference type="EMBL" id="NML45418.1"/>
    </source>
</evidence>
<evidence type="ECO:0000256" key="1">
    <source>
        <dbReference type="SAM" id="Phobius"/>
    </source>
</evidence>
<proteinExistence type="predicted"/>
<dbReference type="Proteomes" id="UP000541185">
    <property type="component" value="Unassembled WGS sequence"/>
</dbReference>
<sequence>MGDLLANVIADLTRPLETVRGVVSIVATLLGVALLIVASLMRTMVRLRFFTAMSNLFLLAGAVTAPHGALVVLYLILFPVNCVRLAEIMRVTRQVEEAVQHKDLSGVWLKPYMKAKRFSAGTVIFRRGDPADALFLLIDGELEWEEIGTYQPKGQLFGEISFFAPDRTRTLTGRCVTDCLVMKIRGDAFKELYFTNPKFAFHVSELIAERLITDVRQLQHKLDTMPAPLEAEQRRQVA</sequence>
<dbReference type="AlphaFoldDB" id="A0A848HD18"/>
<dbReference type="GO" id="GO:0003700">
    <property type="term" value="F:DNA-binding transcription factor activity"/>
    <property type="evidence" value="ECO:0007669"/>
    <property type="project" value="TreeGrafter"/>
</dbReference>
<keyword evidence="1" id="KW-1133">Transmembrane helix</keyword>
<reference evidence="3 4" key="1">
    <citation type="submission" date="2020-04" db="EMBL/GenBank/DDBJ databases">
        <title>Ramlibacter sp. G-1-2-2 isolated from soil.</title>
        <authorList>
            <person name="Dahal R.H."/>
        </authorList>
    </citation>
    <scope>NUCLEOTIDE SEQUENCE [LARGE SCALE GENOMIC DNA]</scope>
    <source>
        <strain evidence="3 4">G-1-2-2</strain>
    </source>
</reference>
<gene>
    <name evidence="3" type="ORF">HHL11_16815</name>
</gene>
<dbReference type="SMART" id="SM00100">
    <property type="entry name" value="cNMP"/>
    <property type="match status" value="1"/>
</dbReference>
<dbReference type="EMBL" id="JABBFX010000001">
    <property type="protein sequence ID" value="NML45418.1"/>
    <property type="molecule type" value="Genomic_DNA"/>
</dbReference>
<evidence type="ECO:0000259" key="2">
    <source>
        <dbReference type="PROSITE" id="PS50042"/>
    </source>
</evidence>
<dbReference type="InterPro" id="IPR014710">
    <property type="entry name" value="RmlC-like_jellyroll"/>
</dbReference>
<feature type="transmembrane region" description="Helical" evidence="1">
    <location>
        <begin position="56"/>
        <end position="77"/>
    </location>
</feature>
<dbReference type="SUPFAM" id="SSF51206">
    <property type="entry name" value="cAMP-binding domain-like"/>
    <property type="match status" value="1"/>
</dbReference>
<keyword evidence="1" id="KW-0472">Membrane</keyword>
<dbReference type="InterPro" id="IPR000595">
    <property type="entry name" value="cNMP-bd_dom"/>
</dbReference>
<feature type="domain" description="Cyclic nucleotide-binding" evidence="2">
    <location>
        <begin position="113"/>
        <end position="192"/>
    </location>
</feature>
<dbReference type="PANTHER" id="PTHR24567:SF68">
    <property type="entry name" value="DNA-BINDING TRANSCRIPTIONAL DUAL REGULATOR CRP"/>
    <property type="match status" value="1"/>
</dbReference>
<dbReference type="PROSITE" id="PS50042">
    <property type="entry name" value="CNMP_BINDING_3"/>
    <property type="match status" value="1"/>
</dbReference>
<dbReference type="Pfam" id="PF00027">
    <property type="entry name" value="cNMP_binding"/>
    <property type="match status" value="1"/>
</dbReference>
<dbReference type="InterPro" id="IPR018490">
    <property type="entry name" value="cNMP-bd_dom_sf"/>
</dbReference>
<keyword evidence="4" id="KW-1185">Reference proteome</keyword>
<accession>A0A848HD18</accession>